<dbReference type="InterPro" id="IPR025906">
    <property type="entry name" value="YjfB_motility"/>
</dbReference>
<evidence type="ECO:0000313" key="1">
    <source>
        <dbReference type="EMBL" id="MBH9575612.1"/>
    </source>
</evidence>
<gene>
    <name evidence="1" type="ORF">I7X39_01715</name>
</gene>
<evidence type="ECO:0000313" key="2">
    <source>
        <dbReference type="Proteomes" id="UP000613266"/>
    </source>
</evidence>
<proteinExistence type="predicted"/>
<dbReference type="AlphaFoldDB" id="A0A931NCJ0"/>
<dbReference type="EMBL" id="JAEDAK010000001">
    <property type="protein sequence ID" value="MBH9575612.1"/>
    <property type="molecule type" value="Genomic_DNA"/>
</dbReference>
<comment type="caution">
    <text evidence="1">The sequence shown here is derived from an EMBL/GenBank/DDBJ whole genome shotgun (WGS) entry which is preliminary data.</text>
</comment>
<dbReference type="Pfam" id="PF14070">
    <property type="entry name" value="YjfB_motility"/>
    <property type="match status" value="1"/>
</dbReference>
<protein>
    <submittedName>
        <fullName evidence="1">Motility protein</fullName>
    </submittedName>
</protein>
<dbReference type="RefSeq" id="WP_198109219.1">
    <property type="nucleotide sequence ID" value="NZ_JAEDAK010000001.1"/>
</dbReference>
<name>A0A931NCJ0_9BURK</name>
<dbReference type="Proteomes" id="UP000613266">
    <property type="component" value="Unassembled WGS sequence"/>
</dbReference>
<accession>A0A931NCJ0</accession>
<sequence length="69" mass="6838">MSSITSLSPGVVSSATAIPAGTVQGAAALLVLKQAMQQQEANAAQLLEALPQAPLATQGSLGTQVDTYA</sequence>
<keyword evidence="2" id="KW-1185">Reference proteome</keyword>
<organism evidence="1 2">
    <name type="scientific">Inhella proteolytica</name>
    <dbReference type="NCBI Taxonomy" id="2795029"/>
    <lineage>
        <taxon>Bacteria</taxon>
        <taxon>Pseudomonadati</taxon>
        <taxon>Pseudomonadota</taxon>
        <taxon>Betaproteobacteria</taxon>
        <taxon>Burkholderiales</taxon>
        <taxon>Sphaerotilaceae</taxon>
        <taxon>Inhella</taxon>
    </lineage>
</organism>
<reference evidence="1" key="1">
    <citation type="submission" date="2020-12" db="EMBL/GenBank/DDBJ databases">
        <title>The genome sequence of Inhella sp. 1Y17.</title>
        <authorList>
            <person name="Liu Y."/>
        </authorList>
    </citation>
    <scope>NUCLEOTIDE SEQUENCE</scope>
    <source>
        <strain evidence="1">1Y17</strain>
    </source>
</reference>